<dbReference type="EMBL" id="DP000238">
    <property type="protein sequence ID" value="ABK76824.1"/>
    <property type="molecule type" value="Genomic_DNA"/>
</dbReference>
<sequence length="64" mass="7574">MVNYLTQLTAMHKKYSLQLKKAQTRGAVTKAYIKHKKDHSKMLKKHLKEELADVRKVKSKLPRR</sequence>
<keyword evidence="2" id="KW-1185">Reference proteome</keyword>
<name>A0RU07_CENSY</name>
<proteinExistence type="predicted"/>
<dbReference type="AlphaFoldDB" id="A0RU07"/>
<organism evidence="1 2">
    <name type="scientific">Cenarchaeum symbiosum (strain A)</name>
    <dbReference type="NCBI Taxonomy" id="414004"/>
    <lineage>
        <taxon>Archaea</taxon>
        <taxon>Nitrososphaerota</taxon>
        <taxon>Candidatus Cenarchaeales</taxon>
        <taxon>Candidatus Cenarchaeaceae</taxon>
        <taxon>Candidatus Cenarchaeum</taxon>
    </lineage>
</organism>
<reference evidence="1 2" key="1">
    <citation type="journal article" date="2006" name="Proc. Natl. Acad. Sci. U.S.A.">
        <title>Genomic analysis of the uncultivated marine crenarchaeote Cenarchaeum symbiosum.</title>
        <authorList>
            <person name="Hallam S.J."/>
            <person name="Konstantinidis K.T."/>
            <person name="Putnam N."/>
            <person name="Schleper C."/>
            <person name="Watanabe Y."/>
            <person name="Sugahara J."/>
            <person name="Preston C."/>
            <person name="de la Torre J."/>
            <person name="Richardson P.M."/>
            <person name="DeLong E.F."/>
        </authorList>
    </citation>
    <scope>NUCLEOTIDE SEQUENCE [LARGE SCALE GENOMIC DNA]</scope>
    <source>
        <strain evidence="2">A</strain>
    </source>
</reference>
<gene>
    <name evidence="1" type="ordered locus">CENSYa_0179</name>
</gene>
<protein>
    <submittedName>
        <fullName evidence="1">Uncharacterized protein</fullName>
    </submittedName>
</protein>
<dbReference type="KEGG" id="csy:CENSYa_0179"/>
<dbReference type="HOGENOM" id="CLU_204312_0_0_2"/>
<evidence type="ECO:0000313" key="2">
    <source>
        <dbReference type="Proteomes" id="UP000000758"/>
    </source>
</evidence>
<dbReference type="Proteomes" id="UP000000758">
    <property type="component" value="Chromosome"/>
</dbReference>
<evidence type="ECO:0000313" key="1">
    <source>
        <dbReference type="EMBL" id="ABK76824.1"/>
    </source>
</evidence>
<accession>A0RU07</accession>
<dbReference type="EnsemblBacteria" id="ABK76824">
    <property type="protein sequence ID" value="ABK76824"/>
    <property type="gene ID" value="CENSYa_0179"/>
</dbReference>